<gene>
    <name evidence="2" type="ORF">M408DRAFT_295846</name>
</gene>
<dbReference type="HOGENOM" id="CLU_2387558_0_0_1"/>
<evidence type="ECO:0000313" key="2">
    <source>
        <dbReference type="EMBL" id="KIM30252.1"/>
    </source>
</evidence>
<organism evidence="2 3">
    <name type="scientific">Serendipita vermifera MAFF 305830</name>
    <dbReference type="NCBI Taxonomy" id="933852"/>
    <lineage>
        <taxon>Eukaryota</taxon>
        <taxon>Fungi</taxon>
        <taxon>Dikarya</taxon>
        <taxon>Basidiomycota</taxon>
        <taxon>Agaricomycotina</taxon>
        <taxon>Agaricomycetes</taxon>
        <taxon>Sebacinales</taxon>
        <taxon>Serendipitaceae</taxon>
        <taxon>Serendipita</taxon>
    </lineage>
</organism>
<feature type="region of interest" description="Disordered" evidence="1">
    <location>
        <begin position="1"/>
        <end position="20"/>
    </location>
</feature>
<evidence type="ECO:0000256" key="1">
    <source>
        <dbReference type="SAM" id="MobiDB-lite"/>
    </source>
</evidence>
<keyword evidence="3" id="KW-1185">Reference proteome</keyword>
<protein>
    <submittedName>
        <fullName evidence="2">Uncharacterized protein</fullName>
    </submittedName>
</protein>
<sequence>MGALGDCRSSARASSRVLRPPTRTSWLREIWWKFLRSLLIMIQTIGAPVAQLAEILIYAHEQREKKRNLHGSNTHMRTKVGEFHLTTLSKYPVV</sequence>
<proteinExistence type="predicted"/>
<accession>A0A0C2XMR6</accession>
<name>A0A0C2XMR6_SERVB</name>
<dbReference type="Proteomes" id="UP000054097">
    <property type="component" value="Unassembled WGS sequence"/>
</dbReference>
<reference evidence="3" key="2">
    <citation type="submission" date="2015-01" db="EMBL/GenBank/DDBJ databases">
        <title>Evolutionary Origins and Diversification of the Mycorrhizal Mutualists.</title>
        <authorList>
            <consortium name="DOE Joint Genome Institute"/>
            <consortium name="Mycorrhizal Genomics Consortium"/>
            <person name="Kohler A."/>
            <person name="Kuo A."/>
            <person name="Nagy L.G."/>
            <person name="Floudas D."/>
            <person name="Copeland A."/>
            <person name="Barry K.W."/>
            <person name="Cichocki N."/>
            <person name="Veneault-Fourrey C."/>
            <person name="LaButti K."/>
            <person name="Lindquist E.A."/>
            <person name="Lipzen A."/>
            <person name="Lundell T."/>
            <person name="Morin E."/>
            <person name="Murat C."/>
            <person name="Riley R."/>
            <person name="Ohm R."/>
            <person name="Sun H."/>
            <person name="Tunlid A."/>
            <person name="Henrissat B."/>
            <person name="Grigoriev I.V."/>
            <person name="Hibbett D.S."/>
            <person name="Martin F."/>
        </authorList>
    </citation>
    <scope>NUCLEOTIDE SEQUENCE [LARGE SCALE GENOMIC DNA]</scope>
    <source>
        <strain evidence="3">MAFF 305830</strain>
    </source>
</reference>
<reference evidence="2 3" key="1">
    <citation type="submission" date="2014-04" db="EMBL/GenBank/DDBJ databases">
        <authorList>
            <consortium name="DOE Joint Genome Institute"/>
            <person name="Kuo A."/>
            <person name="Zuccaro A."/>
            <person name="Kohler A."/>
            <person name="Nagy L.G."/>
            <person name="Floudas D."/>
            <person name="Copeland A."/>
            <person name="Barry K.W."/>
            <person name="Cichocki N."/>
            <person name="Veneault-Fourrey C."/>
            <person name="LaButti K."/>
            <person name="Lindquist E.A."/>
            <person name="Lipzen A."/>
            <person name="Lundell T."/>
            <person name="Morin E."/>
            <person name="Murat C."/>
            <person name="Sun H."/>
            <person name="Tunlid A."/>
            <person name="Henrissat B."/>
            <person name="Grigoriev I.V."/>
            <person name="Hibbett D.S."/>
            <person name="Martin F."/>
            <person name="Nordberg H.P."/>
            <person name="Cantor M.N."/>
            <person name="Hua S.X."/>
        </authorList>
    </citation>
    <scope>NUCLEOTIDE SEQUENCE [LARGE SCALE GENOMIC DNA]</scope>
    <source>
        <strain evidence="2 3">MAFF 305830</strain>
    </source>
</reference>
<dbReference type="AlphaFoldDB" id="A0A0C2XMR6"/>
<dbReference type="EMBL" id="KN824285">
    <property type="protein sequence ID" value="KIM30252.1"/>
    <property type="molecule type" value="Genomic_DNA"/>
</dbReference>
<evidence type="ECO:0000313" key="3">
    <source>
        <dbReference type="Proteomes" id="UP000054097"/>
    </source>
</evidence>